<evidence type="ECO:0000259" key="1">
    <source>
        <dbReference type="Pfam" id="PF00248"/>
    </source>
</evidence>
<dbReference type="Pfam" id="PF00248">
    <property type="entry name" value="Aldo_ket_red"/>
    <property type="match status" value="1"/>
</dbReference>
<dbReference type="EMBL" id="JARWAO010000005">
    <property type="protein sequence ID" value="MDR5896477.1"/>
    <property type="molecule type" value="Genomic_DNA"/>
</dbReference>
<dbReference type="Gene3D" id="3.20.20.100">
    <property type="entry name" value="NADP-dependent oxidoreductase domain"/>
    <property type="match status" value="1"/>
</dbReference>
<sequence>MAALAPLIISLRQLHHYDELQTTHALADWIEARVDEGLTWFCLAPTYGDGEHQARFGQALLSRPGLSSKVNVMVKAGIVPAHLDTSGRHVKHYDTGSNTLAHVIDHQLEMLNLERIELFHLHRPDPLMDHATVGHVLDEGIASGKLGHIGVSHFLPAQWRRLQTAMSTPIRCGELELSIPRSEALFDGLWDAMCVDNIMPLACSPLCGGRLFESLLGSLLAERAQDYGVSAASLAMAWLNTLPHAPTPVVGTLKPAHLRTLLDHASLQLDRVTWFELLEAARAHRVF</sequence>
<dbReference type="PRINTS" id="PR00069">
    <property type="entry name" value="ALDKETRDTASE"/>
</dbReference>
<protein>
    <submittedName>
        <fullName evidence="2">Aldo/keto reductase</fullName>
    </submittedName>
</protein>
<dbReference type="InterPro" id="IPR020471">
    <property type="entry name" value="AKR"/>
</dbReference>
<dbReference type="PANTHER" id="PTHR43364:SF1">
    <property type="entry name" value="OXIDOREDUCTASE YDHF"/>
    <property type="match status" value="1"/>
</dbReference>
<dbReference type="Proteomes" id="UP001269375">
    <property type="component" value="Unassembled WGS sequence"/>
</dbReference>
<dbReference type="PANTHER" id="PTHR43364">
    <property type="entry name" value="NADH-SPECIFIC METHYLGLYOXAL REDUCTASE-RELATED"/>
    <property type="match status" value="1"/>
</dbReference>
<dbReference type="InterPro" id="IPR036812">
    <property type="entry name" value="NAD(P)_OxRdtase_dom_sf"/>
</dbReference>
<gene>
    <name evidence="2" type="ORF">QC825_10370</name>
</gene>
<evidence type="ECO:0000313" key="2">
    <source>
        <dbReference type="EMBL" id="MDR5896477.1"/>
    </source>
</evidence>
<dbReference type="InterPro" id="IPR023210">
    <property type="entry name" value="NADP_OxRdtase_dom"/>
</dbReference>
<proteinExistence type="predicted"/>
<dbReference type="RefSeq" id="WP_251594156.1">
    <property type="nucleotide sequence ID" value="NZ_JAMLJI010000003.1"/>
</dbReference>
<evidence type="ECO:0000313" key="3">
    <source>
        <dbReference type="Proteomes" id="UP001269375"/>
    </source>
</evidence>
<organism evidence="2 3">
    <name type="scientific">Larsenimonas suaedae</name>
    <dbReference type="NCBI Taxonomy" id="1851019"/>
    <lineage>
        <taxon>Bacteria</taxon>
        <taxon>Pseudomonadati</taxon>
        <taxon>Pseudomonadota</taxon>
        <taxon>Gammaproteobacteria</taxon>
        <taxon>Oceanospirillales</taxon>
        <taxon>Halomonadaceae</taxon>
        <taxon>Larsenimonas</taxon>
    </lineage>
</organism>
<dbReference type="SUPFAM" id="SSF51430">
    <property type="entry name" value="NAD(P)-linked oxidoreductase"/>
    <property type="match status" value="1"/>
</dbReference>
<reference evidence="2 3" key="1">
    <citation type="submission" date="2023-04" db="EMBL/GenBank/DDBJ databases">
        <title>A long-awaited taxogenomic arrangement of the family Halomonadaceae.</title>
        <authorList>
            <person name="De La Haba R."/>
            <person name="Chuvochina M."/>
            <person name="Wittouck S."/>
            <person name="Arahal D.R."/>
            <person name="Sanchez-Porro C."/>
            <person name="Hugenholtz P."/>
            <person name="Ventosa A."/>
        </authorList>
    </citation>
    <scope>NUCLEOTIDE SEQUENCE [LARGE SCALE GENOMIC DNA]</scope>
    <source>
        <strain evidence="2 3">DSM 22428</strain>
    </source>
</reference>
<dbReference type="InterPro" id="IPR050523">
    <property type="entry name" value="AKR_Detox_Biosynth"/>
</dbReference>
<feature type="domain" description="NADP-dependent oxidoreductase" evidence="1">
    <location>
        <begin position="25"/>
        <end position="271"/>
    </location>
</feature>
<name>A0ABU1GY45_9GAMM</name>
<comment type="caution">
    <text evidence="2">The sequence shown here is derived from an EMBL/GenBank/DDBJ whole genome shotgun (WGS) entry which is preliminary data.</text>
</comment>
<accession>A0ABU1GY45</accession>
<keyword evidence="3" id="KW-1185">Reference proteome</keyword>